<evidence type="ECO:0000313" key="6">
    <source>
        <dbReference type="EMBL" id="SVC88410.1"/>
    </source>
</evidence>
<dbReference type="GO" id="GO:0006412">
    <property type="term" value="P:translation"/>
    <property type="evidence" value="ECO:0007669"/>
    <property type="project" value="InterPro"/>
</dbReference>
<dbReference type="EMBL" id="UINC01116570">
    <property type="protein sequence ID" value="SVC88410.1"/>
    <property type="molecule type" value="Genomic_DNA"/>
</dbReference>
<dbReference type="GO" id="GO:0070181">
    <property type="term" value="F:small ribosomal subunit rRNA binding"/>
    <property type="evidence" value="ECO:0007669"/>
    <property type="project" value="TreeGrafter"/>
</dbReference>
<dbReference type="GO" id="GO:0015935">
    <property type="term" value="C:small ribosomal subunit"/>
    <property type="evidence" value="ECO:0007669"/>
    <property type="project" value="TreeGrafter"/>
</dbReference>
<proteinExistence type="inferred from homology"/>
<keyword evidence="5" id="KW-0687">Ribonucleoprotein</keyword>
<evidence type="ECO:0000256" key="5">
    <source>
        <dbReference type="ARBA" id="ARBA00023274"/>
    </source>
</evidence>
<evidence type="ECO:0008006" key="7">
    <source>
        <dbReference type="Google" id="ProtNLM"/>
    </source>
</evidence>
<keyword evidence="2" id="KW-0699">rRNA-binding</keyword>
<organism evidence="6">
    <name type="scientific">marine metagenome</name>
    <dbReference type="NCBI Taxonomy" id="408172"/>
    <lineage>
        <taxon>unclassified sequences</taxon>
        <taxon>metagenomes</taxon>
        <taxon>ecological metagenomes</taxon>
    </lineage>
</organism>
<accession>A0A382QU33</accession>
<dbReference type="InterPro" id="IPR036510">
    <property type="entry name" value="Ribosomal_bS20_sf"/>
</dbReference>
<evidence type="ECO:0000256" key="1">
    <source>
        <dbReference type="ARBA" id="ARBA00007634"/>
    </source>
</evidence>
<dbReference type="HAMAP" id="MF_00500">
    <property type="entry name" value="Ribosomal_bS20"/>
    <property type="match status" value="1"/>
</dbReference>
<dbReference type="Pfam" id="PF01649">
    <property type="entry name" value="Ribosomal_S20p"/>
    <property type="match status" value="1"/>
</dbReference>
<dbReference type="AlphaFoldDB" id="A0A382QU33"/>
<dbReference type="PANTHER" id="PTHR33398">
    <property type="entry name" value="30S RIBOSOMAL PROTEIN S20"/>
    <property type="match status" value="1"/>
</dbReference>
<evidence type="ECO:0000256" key="4">
    <source>
        <dbReference type="ARBA" id="ARBA00022980"/>
    </source>
</evidence>
<dbReference type="GO" id="GO:0003735">
    <property type="term" value="F:structural constituent of ribosome"/>
    <property type="evidence" value="ECO:0007669"/>
    <property type="project" value="InterPro"/>
</dbReference>
<dbReference type="Gene3D" id="1.20.58.110">
    <property type="entry name" value="Ribosomal protein S20"/>
    <property type="match status" value="1"/>
</dbReference>
<gene>
    <name evidence="6" type="ORF">METZ01_LOCUS341264</name>
</gene>
<evidence type="ECO:0000256" key="2">
    <source>
        <dbReference type="ARBA" id="ARBA00022730"/>
    </source>
</evidence>
<keyword evidence="4" id="KW-0689">Ribosomal protein</keyword>
<sequence length="86" mass="9761">MANHKSAVKRIRRNVRRRLINGARRTRVRTLVKFVENAIIAGDKEAATSAFKVSEPELARGVQIGVVHKNAMRRKLSRLSARIRAM</sequence>
<dbReference type="SUPFAM" id="SSF46992">
    <property type="entry name" value="Ribosomal protein S20"/>
    <property type="match status" value="1"/>
</dbReference>
<reference evidence="6" key="1">
    <citation type="submission" date="2018-05" db="EMBL/GenBank/DDBJ databases">
        <authorList>
            <person name="Lanie J.A."/>
            <person name="Ng W.-L."/>
            <person name="Kazmierczak K.M."/>
            <person name="Andrzejewski T.M."/>
            <person name="Davidsen T.M."/>
            <person name="Wayne K.J."/>
            <person name="Tettelin H."/>
            <person name="Glass J.I."/>
            <person name="Rusch D."/>
            <person name="Podicherti R."/>
            <person name="Tsui H.-C.T."/>
            <person name="Winkler M.E."/>
        </authorList>
    </citation>
    <scope>NUCLEOTIDE SEQUENCE</scope>
</reference>
<name>A0A382QU33_9ZZZZ</name>
<evidence type="ECO:0000256" key="3">
    <source>
        <dbReference type="ARBA" id="ARBA00022884"/>
    </source>
</evidence>
<keyword evidence="3" id="KW-0694">RNA-binding</keyword>
<dbReference type="NCBIfam" id="TIGR00029">
    <property type="entry name" value="S20"/>
    <property type="match status" value="1"/>
</dbReference>
<comment type="similarity">
    <text evidence="1">Belongs to the bacterial ribosomal protein bS20 family.</text>
</comment>
<dbReference type="InterPro" id="IPR002583">
    <property type="entry name" value="Ribosomal_bS20"/>
</dbReference>
<dbReference type="PANTHER" id="PTHR33398:SF1">
    <property type="entry name" value="SMALL RIBOSOMAL SUBUNIT PROTEIN BS20C"/>
    <property type="match status" value="1"/>
</dbReference>
<protein>
    <recommendedName>
        <fullName evidence="7">30S ribosomal protein S20</fullName>
    </recommendedName>
</protein>